<keyword evidence="4" id="KW-1185">Reference proteome</keyword>
<proteinExistence type="predicted"/>
<evidence type="ECO:0000313" key="4">
    <source>
        <dbReference type="Proteomes" id="UP000664299"/>
    </source>
</evidence>
<dbReference type="PROSITE" id="PS51257">
    <property type="entry name" value="PROKAR_LIPOPROTEIN"/>
    <property type="match status" value="1"/>
</dbReference>
<gene>
    <name evidence="3" type="ORF">J1F30_05855</name>
</gene>
<dbReference type="PANTHER" id="PTHR43649">
    <property type="entry name" value="ARABINOSE-BINDING PROTEIN-RELATED"/>
    <property type="match status" value="1"/>
</dbReference>
<feature type="chain" id="PRO_5046543387" evidence="2">
    <location>
        <begin position="29"/>
        <end position="551"/>
    </location>
</feature>
<accession>A0ABS3IX53</accession>
<dbReference type="SUPFAM" id="SSF53850">
    <property type="entry name" value="Periplasmic binding protein-like II"/>
    <property type="match status" value="1"/>
</dbReference>
<feature type="signal peptide" evidence="2">
    <location>
        <begin position="1"/>
        <end position="28"/>
    </location>
</feature>
<dbReference type="Gene3D" id="3.40.190.10">
    <property type="entry name" value="Periplasmic binding protein-like II"/>
    <property type="match status" value="2"/>
</dbReference>
<name>A0ABS3IX53_9BIFI</name>
<organism evidence="3 4">
    <name type="scientific">Bifidobacterium asteroides</name>
    <dbReference type="NCBI Taxonomy" id="1684"/>
    <lineage>
        <taxon>Bacteria</taxon>
        <taxon>Bacillati</taxon>
        <taxon>Actinomycetota</taxon>
        <taxon>Actinomycetes</taxon>
        <taxon>Bifidobacteriales</taxon>
        <taxon>Bifidobacteriaceae</taxon>
        <taxon>Bifidobacterium</taxon>
    </lineage>
</organism>
<dbReference type="InterPro" id="IPR050490">
    <property type="entry name" value="Bact_solute-bd_prot1"/>
</dbReference>
<reference evidence="3" key="1">
    <citation type="submission" date="2021-03" db="EMBL/GenBank/DDBJ databases">
        <title>Genome sequence of Bifidobacterium asteroides strain wkB204 isolated from a honey bee gut.</title>
        <authorList>
            <person name="Motta E.V.S."/>
            <person name="Kwong W.K."/>
            <person name="Moran N.A."/>
        </authorList>
    </citation>
    <scope>NUCLEOTIDE SEQUENCE</scope>
    <source>
        <strain evidence="3">WkB204</strain>
    </source>
</reference>
<evidence type="ECO:0000256" key="1">
    <source>
        <dbReference type="ARBA" id="ARBA00022729"/>
    </source>
</evidence>
<comment type="caution">
    <text evidence="3">The sequence shown here is derived from an EMBL/GenBank/DDBJ whole genome shotgun (WGS) entry which is preliminary data.</text>
</comment>
<evidence type="ECO:0000313" key="3">
    <source>
        <dbReference type="EMBL" id="MBO0623889.1"/>
    </source>
</evidence>
<evidence type="ECO:0000256" key="2">
    <source>
        <dbReference type="SAM" id="SignalP"/>
    </source>
</evidence>
<dbReference type="Proteomes" id="UP000664299">
    <property type="component" value="Unassembled WGS sequence"/>
</dbReference>
<dbReference type="EMBL" id="JAFMNU010000013">
    <property type="protein sequence ID" value="MBO0623889.1"/>
    <property type="molecule type" value="Genomic_DNA"/>
</dbReference>
<dbReference type="PANTHER" id="PTHR43649:SF33">
    <property type="entry name" value="POLYGALACTURONAN_RHAMNOGALACTURONAN-BINDING PROTEIN YTCQ"/>
    <property type="match status" value="1"/>
</dbReference>
<sequence>MRKKTIVCRRLKSLCAVVMIPAVLGGLAACGIDNSYTSHTVAQLPAPAYRLSPDKPAWQIDGRKNNKILWYVNADWWNKSFGKDMITRQIKKDLNVDIEFVTGDDSKLNTYFAGGDLPDLITVLDANSRVVKAAKNWAYPLDDLADKYDPYFHKVTAKQTMDWYRQDDGKTYGYPSYSNTEKDYGDGTVHASSGFIIRKDVLAAIGKQDFTTPEGFLAGMRAIKEKFPDLIPFGFNEFNGTNSSLDVTLQNTLGVPTTKAGHRFYDRREDKDYLTWLDTFRRLHAAGGISDDSFADDGDAFNEKIQSGKYASMFMASVVNHGLWLQTWATAHPDSQYVAIDGLRSTQGRKPTLTDTGLSGWTINFISKGCRNPSKAIQVFTYLLSDYGQMLVNYGFEGKTYTRGPGKIVRWTPEANKVRLTDSKKWQNEYRMAEFVLFGHDRYKALNPDSFTDAVRQIQNFGQPWLTTQYEIENIAPDQGTLQARSFSAIETKWSTTLVSLMRSGSEKDFKNLVEQYGQFQKENRIDEINKIRDTKIAANLNRLKGSQIRS</sequence>
<protein>
    <submittedName>
        <fullName evidence="3">Sugar ABC transporter substrate-binding protein</fullName>
    </submittedName>
</protein>
<keyword evidence="1 2" id="KW-0732">Signal</keyword>